<dbReference type="Proteomes" id="UP000334340">
    <property type="component" value="Unassembled WGS sequence"/>
</dbReference>
<sequence>MKRYESWGRYPKAKHTLIAPMGWRCEPPCFEAFAQPVLPFAQGRSYGDVCLNDGGVLIDTSPLRRFMAFDEERGILRCEAGMTLAEILKLIVPMGWFLPVTPGTKYVSVGGAIANDVHGKSHQRAGTFGCHVRQFELLTSTGERLICSPTRNTELFQATIGGLGLTGVILWAEVQLKPIGGPSMTMECIRFAGLEEFFELSALSDKEYEYTVAWVDCLARGERAGRGIFIRGNHAEPARQMSAGAKQPRTARLPFDAPAFVLNRLTVKAFNAAHYYAQSRKTVQQIVHYETFFYPLDAVQGWNRLYGKRGFLQYQCVVPHDDGSAAIRELLARIARSGLAAFLAVLKIFGSVSSPGMLSFPRPGVTLAVDFPYQGARTLRLLDDLDEIVLARHGAIYPAKDARMSARIFHASFPRWKEFMRFIDPKFSSSFWRRVAIPLDADR</sequence>
<dbReference type="InterPro" id="IPR016169">
    <property type="entry name" value="FAD-bd_PCMH_sub2"/>
</dbReference>
<dbReference type="InterPro" id="IPR016166">
    <property type="entry name" value="FAD-bd_PCMH"/>
</dbReference>
<proteinExistence type="inferred from homology"/>
<dbReference type="Pfam" id="PF01565">
    <property type="entry name" value="FAD_binding_4"/>
    <property type="match status" value="1"/>
</dbReference>
<reference evidence="4 5" key="1">
    <citation type="submission" date="2019-07" db="EMBL/GenBank/DDBJ databases">
        <authorList>
            <person name="Cremers G."/>
        </authorList>
    </citation>
    <scope>NUCLEOTIDE SEQUENCE [LARGE SCALE GENOMIC DNA]</scope>
</reference>
<evidence type="ECO:0000256" key="1">
    <source>
        <dbReference type="ARBA" id="ARBA00005466"/>
    </source>
</evidence>
<dbReference type="InterPro" id="IPR006094">
    <property type="entry name" value="Oxid_FAD_bind_N"/>
</dbReference>
<dbReference type="InterPro" id="IPR036318">
    <property type="entry name" value="FAD-bd_PCMH-like_sf"/>
</dbReference>
<dbReference type="EC" id="1.-.-.-" evidence="4"/>
<evidence type="ECO:0000256" key="2">
    <source>
        <dbReference type="ARBA" id="ARBA00023002"/>
    </source>
</evidence>
<evidence type="ECO:0000259" key="3">
    <source>
        <dbReference type="PROSITE" id="PS51387"/>
    </source>
</evidence>
<evidence type="ECO:0000313" key="5">
    <source>
        <dbReference type="Proteomes" id="UP000334340"/>
    </source>
</evidence>
<name>A0A564ZL09_9BACT</name>
<keyword evidence="2 4" id="KW-0560">Oxidoreductase</keyword>
<feature type="domain" description="FAD-binding PCMH-type" evidence="3">
    <location>
        <begin position="9"/>
        <end position="179"/>
    </location>
</feature>
<accession>A0A564ZL09</accession>
<evidence type="ECO:0000313" key="4">
    <source>
        <dbReference type="EMBL" id="VUZ86019.1"/>
    </source>
</evidence>
<dbReference type="SUPFAM" id="SSF56176">
    <property type="entry name" value="FAD-binding/transporter-associated domain-like"/>
    <property type="match status" value="1"/>
</dbReference>
<dbReference type="Gene3D" id="3.30.465.10">
    <property type="match status" value="1"/>
</dbReference>
<dbReference type="AlphaFoldDB" id="A0A564ZL09"/>
<dbReference type="InterPro" id="IPR050432">
    <property type="entry name" value="FAD-linked_Oxidoreductases_BP"/>
</dbReference>
<protein>
    <submittedName>
        <fullName evidence="4">Putative decaprenylphosphoryl-beta-D-ribose oxidase</fullName>
        <ecNumber evidence="4">1.-.-.-</ecNumber>
    </submittedName>
</protein>
<dbReference type="PANTHER" id="PTHR13878">
    <property type="entry name" value="GULONOLACTONE OXIDASE"/>
    <property type="match status" value="1"/>
</dbReference>
<dbReference type="GO" id="GO:0016491">
    <property type="term" value="F:oxidoreductase activity"/>
    <property type="evidence" value="ECO:0007669"/>
    <property type="project" value="UniProtKB-KW"/>
</dbReference>
<comment type="similarity">
    <text evidence="1">Belongs to the oxygen-dependent FAD-linked oxidoreductase family.</text>
</comment>
<gene>
    <name evidence="4" type="primary">dprE1</name>
    <name evidence="4" type="ORF">MELA_02413</name>
</gene>
<keyword evidence="5" id="KW-1185">Reference proteome</keyword>
<dbReference type="GO" id="GO:0071949">
    <property type="term" value="F:FAD binding"/>
    <property type="evidence" value="ECO:0007669"/>
    <property type="project" value="InterPro"/>
</dbReference>
<organism evidence="4 5">
    <name type="scientific">Candidatus Methylomirabilis lanthanidiphila</name>
    <dbReference type="NCBI Taxonomy" id="2211376"/>
    <lineage>
        <taxon>Bacteria</taxon>
        <taxon>Candidatus Methylomirabilota</taxon>
        <taxon>Candidatus Methylomirabilia</taxon>
        <taxon>Candidatus Methylomirabilales</taxon>
        <taxon>Candidatus Methylomirabilaceae</taxon>
        <taxon>Candidatus Methylomirabilis</taxon>
    </lineage>
</organism>
<dbReference type="EMBL" id="CABIKM010000040">
    <property type="protein sequence ID" value="VUZ86019.1"/>
    <property type="molecule type" value="Genomic_DNA"/>
</dbReference>
<dbReference type="PANTHER" id="PTHR13878:SF53">
    <property type="entry name" value="CYTOKININ DEHYDROGENASE 6"/>
    <property type="match status" value="1"/>
</dbReference>
<dbReference type="PROSITE" id="PS51387">
    <property type="entry name" value="FAD_PCMH"/>
    <property type="match status" value="1"/>
</dbReference>